<feature type="domain" description="Multidrug resistance protein MdtA-like C-terminal permuted SH3" evidence="2">
    <location>
        <begin position="257"/>
        <end position="309"/>
    </location>
</feature>
<feature type="transmembrane region" description="Helical" evidence="1">
    <location>
        <begin position="7"/>
        <end position="29"/>
    </location>
</feature>
<keyword evidence="1" id="KW-1133">Transmembrane helix</keyword>
<keyword evidence="4" id="KW-1185">Reference proteome</keyword>
<evidence type="ECO:0000313" key="4">
    <source>
        <dbReference type="Proteomes" id="UP001239083"/>
    </source>
</evidence>
<dbReference type="SUPFAM" id="SSF111369">
    <property type="entry name" value="HlyD-like secretion proteins"/>
    <property type="match status" value="1"/>
</dbReference>
<dbReference type="PANTHER" id="PTHR30469">
    <property type="entry name" value="MULTIDRUG RESISTANCE PROTEIN MDTA"/>
    <property type="match status" value="1"/>
</dbReference>
<organism evidence="3 4">
    <name type="scientific">Agromyces ramosus</name>
    <dbReference type="NCBI Taxonomy" id="33879"/>
    <lineage>
        <taxon>Bacteria</taxon>
        <taxon>Bacillati</taxon>
        <taxon>Actinomycetota</taxon>
        <taxon>Actinomycetes</taxon>
        <taxon>Micrococcales</taxon>
        <taxon>Microbacteriaceae</taxon>
        <taxon>Agromyces</taxon>
    </lineage>
</organism>
<dbReference type="EMBL" id="JAUSYY010000001">
    <property type="protein sequence ID" value="MDQ0894483.1"/>
    <property type="molecule type" value="Genomic_DNA"/>
</dbReference>
<dbReference type="Proteomes" id="UP001239083">
    <property type="component" value="Unassembled WGS sequence"/>
</dbReference>
<evidence type="ECO:0000313" key="3">
    <source>
        <dbReference type="EMBL" id="MDQ0894483.1"/>
    </source>
</evidence>
<keyword evidence="1" id="KW-0472">Membrane</keyword>
<evidence type="ECO:0000259" key="2">
    <source>
        <dbReference type="Pfam" id="PF25967"/>
    </source>
</evidence>
<dbReference type="Gene3D" id="2.40.50.100">
    <property type="match status" value="1"/>
</dbReference>
<keyword evidence="1" id="KW-0812">Transmembrane</keyword>
<name>A0ABU0R8T6_9MICO</name>
<dbReference type="Gene3D" id="2.40.420.20">
    <property type="match status" value="1"/>
</dbReference>
<dbReference type="InterPro" id="IPR058627">
    <property type="entry name" value="MdtA-like_C"/>
</dbReference>
<gene>
    <name evidence="3" type="ORF">QFZ26_002038</name>
</gene>
<sequence length="343" mass="34405">MGVWRRWIWPVLKSIVVLVIAVALVKLAFFPDHPSDEAAISPTGAVQQPQVPVRVDTIKNDVVLTGTVNADAAVPVKATAAGAVDEVFVAAGAQVVAGDVLFDIKVENPVEPVESAGPDGFPITTVPKPTYRFEKVVAPAAGTLAALDVIAGQVVATGEEAGQVAPPSFNVSATLSPEQQYRLTTKPTEAVIAITGGPAAFTCTGLTVTTPLNGQTPDDSGAPPTSGTTVRCAVPAGVTVFAGLSAEMTIAAGSAADVLVVPTTAVKGGAESGVVFKVGEAGEPVEHPVTLGLTDGRSVQIVDGLAEGDLILEFVPGAPAPVVGPDGCVTNPNGSVECVAVGG</sequence>
<reference evidence="3 4" key="1">
    <citation type="submission" date="2023-07" db="EMBL/GenBank/DDBJ databases">
        <title>Comparative genomics of wheat-associated soil bacteria to identify genetic determinants of phenazine resistance.</title>
        <authorList>
            <person name="Mouncey N."/>
        </authorList>
    </citation>
    <scope>NUCLEOTIDE SEQUENCE [LARGE SCALE GENOMIC DNA]</scope>
    <source>
        <strain evidence="3 4">V3I3</strain>
    </source>
</reference>
<evidence type="ECO:0000256" key="1">
    <source>
        <dbReference type="SAM" id="Phobius"/>
    </source>
</evidence>
<dbReference type="RefSeq" id="WP_307041757.1">
    <property type="nucleotide sequence ID" value="NZ_JAUSYY010000001.1"/>
</dbReference>
<accession>A0ABU0R8T6</accession>
<proteinExistence type="predicted"/>
<dbReference type="Pfam" id="PF25967">
    <property type="entry name" value="RND-MFP_C"/>
    <property type="match status" value="1"/>
</dbReference>
<protein>
    <submittedName>
        <fullName evidence="3">Macrolide-specific efflux system membrane fusion protein</fullName>
    </submittedName>
</protein>
<comment type="caution">
    <text evidence="3">The sequence shown here is derived from an EMBL/GenBank/DDBJ whole genome shotgun (WGS) entry which is preliminary data.</text>
</comment>